<dbReference type="STRING" id="1117647.M5M_19517"/>
<gene>
    <name evidence="9" type="ordered locus">M5M_19517</name>
</gene>
<dbReference type="SUPFAM" id="SSF90123">
    <property type="entry name" value="ABC transporter transmembrane region"/>
    <property type="match status" value="1"/>
</dbReference>
<evidence type="ECO:0000259" key="8">
    <source>
        <dbReference type="PROSITE" id="PS50990"/>
    </source>
</evidence>
<feature type="transmembrane region" description="Helical" evidence="6">
    <location>
        <begin position="189"/>
        <end position="211"/>
    </location>
</feature>
<evidence type="ECO:0000256" key="6">
    <source>
        <dbReference type="SAM" id="Phobius"/>
    </source>
</evidence>
<dbReference type="HOGENOM" id="CLU_000604_95_6_6"/>
<dbReference type="eggNOG" id="COG2274">
    <property type="taxonomic scope" value="Bacteria"/>
</dbReference>
<dbReference type="Proteomes" id="UP000000466">
    <property type="component" value="Chromosome"/>
</dbReference>
<evidence type="ECO:0000259" key="7">
    <source>
        <dbReference type="PROSITE" id="PS50929"/>
    </source>
</evidence>
<reference evidence="9 10" key="1">
    <citation type="journal article" date="2013" name="Genome Announc.">
        <title>Complete genome sequence of Simiduia agarivorans SA1(T), a marine bacterium able to degrade a variety of polysaccharides.</title>
        <authorList>
            <person name="Lin S.Y."/>
            <person name="Shieh W.Y."/>
            <person name="Chen J.S."/>
            <person name="Tang S.L."/>
        </authorList>
    </citation>
    <scope>NUCLEOTIDE SEQUENCE [LARGE SCALE GENOMIC DNA]</scope>
    <source>
        <strain evidence="10">DSM 21679 / JCM 13881 / BCRC 17597 / SA1</strain>
    </source>
</reference>
<feature type="transmembrane region" description="Helical" evidence="6">
    <location>
        <begin position="326"/>
        <end position="344"/>
    </location>
</feature>
<evidence type="ECO:0000256" key="1">
    <source>
        <dbReference type="ARBA" id="ARBA00004651"/>
    </source>
</evidence>
<organism evidence="9 10">
    <name type="scientific">Simiduia agarivorans (strain DSM 21679 / JCM 13881 / BCRC 17597 / SA1)</name>
    <dbReference type="NCBI Taxonomy" id="1117647"/>
    <lineage>
        <taxon>Bacteria</taxon>
        <taxon>Pseudomonadati</taxon>
        <taxon>Pseudomonadota</taxon>
        <taxon>Gammaproteobacteria</taxon>
        <taxon>Cellvibrionales</taxon>
        <taxon>Cellvibrionaceae</taxon>
        <taxon>Simiduia</taxon>
    </lineage>
</organism>
<dbReference type="EMBL" id="CP003746">
    <property type="protein sequence ID" value="AGN11386.1"/>
    <property type="molecule type" value="Genomic_DNA"/>
</dbReference>
<evidence type="ECO:0000256" key="2">
    <source>
        <dbReference type="ARBA" id="ARBA00022692"/>
    </source>
</evidence>
<evidence type="ECO:0000313" key="9">
    <source>
        <dbReference type="EMBL" id="AGN11386.1"/>
    </source>
</evidence>
<dbReference type="PROSITE" id="PS50929">
    <property type="entry name" value="ABC_TM1F"/>
    <property type="match status" value="1"/>
</dbReference>
<evidence type="ECO:0000256" key="3">
    <source>
        <dbReference type="ARBA" id="ARBA00022989"/>
    </source>
</evidence>
<comment type="subcellular location">
    <subcellularLocation>
        <location evidence="1">Cell membrane</location>
        <topology evidence="1">Multi-pass membrane protein</topology>
    </subcellularLocation>
</comment>
<dbReference type="GO" id="GO:0005886">
    <property type="term" value="C:plasma membrane"/>
    <property type="evidence" value="ECO:0007669"/>
    <property type="project" value="UniProtKB-SubCell"/>
</dbReference>
<name>R9S5H6_SIMAS</name>
<dbReference type="AlphaFoldDB" id="R9S5H6"/>
<keyword evidence="3 6" id="KW-1133">Transmembrane helix</keyword>
<proteinExistence type="predicted"/>
<dbReference type="GO" id="GO:0006508">
    <property type="term" value="P:proteolysis"/>
    <property type="evidence" value="ECO:0007669"/>
    <property type="project" value="InterPro"/>
</dbReference>
<dbReference type="InterPro" id="IPR036640">
    <property type="entry name" value="ABC1_TM_sf"/>
</dbReference>
<feature type="transmembrane region" description="Helical" evidence="6">
    <location>
        <begin position="223"/>
        <end position="243"/>
    </location>
</feature>
<dbReference type="CDD" id="cd02421">
    <property type="entry name" value="Peptidase_C39_likeD"/>
    <property type="match status" value="1"/>
</dbReference>
<dbReference type="InterPro" id="IPR011527">
    <property type="entry name" value="ABC1_TM_dom"/>
</dbReference>
<accession>R9S5H6</accession>
<dbReference type="InterPro" id="IPR005074">
    <property type="entry name" value="Peptidase_C39"/>
</dbReference>
<feature type="domain" description="Peptidase C39" evidence="8">
    <location>
        <begin position="31"/>
        <end position="153"/>
    </location>
</feature>
<feature type="region of interest" description="Disordered" evidence="5">
    <location>
        <begin position="1"/>
        <end position="31"/>
    </location>
</feature>
<keyword evidence="4 6" id="KW-0472">Membrane</keyword>
<dbReference type="Gene3D" id="1.20.1560.10">
    <property type="entry name" value="ABC transporter type 1, transmembrane domain"/>
    <property type="match status" value="1"/>
</dbReference>
<protein>
    <submittedName>
        <fullName evidence="9">3-hydroxybutyrate dehydrogenase</fullName>
    </submittedName>
</protein>
<dbReference type="GO" id="GO:0005524">
    <property type="term" value="F:ATP binding"/>
    <property type="evidence" value="ECO:0007669"/>
    <property type="project" value="InterPro"/>
</dbReference>
<evidence type="ECO:0000256" key="5">
    <source>
        <dbReference type="SAM" id="MobiDB-lite"/>
    </source>
</evidence>
<feature type="domain" description="ABC transmembrane type-1" evidence="7">
    <location>
        <begin position="189"/>
        <end position="340"/>
    </location>
</feature>
<dbReference type="Gene3D" id="3.90.70.10">
    <property type="entry name" value="Cysteine proteinases"/>
    <property type="match status" value="1"/>
</dbReference>
<evidence type="ECO:0000313" key="10">
    <source>
        <dbReference type="Proteomes" id="UP000000466"/>
    </source>
</evidence>
<feature type="transmembrane region" description="Helical" evidence="6">
    <location>
        <begin position="295"/>
        <end position="320"/>
    </location>
</feature>
<keyword evidence="10" id="KW-1185">Reference proteome</keyword>
<dbReference type="Pfam" id="PF00664">
    <property type="entry name" value="ABC_membrane"/>
    <property type="match status" value="1"/>
</dbReference>
<sequence length="363" mass="40982">MNSDSRVESDAPDNPESSPEPGLNAAAATADANEPHDPLLSCLMMLAQREHRHCSPTSLIAGLPLVDNHLTPELFVRAASRVGLSAKVVRRQLEDIPGLVLPVVLLMENNEAVVLLKKEADGRLLLLDTHTQGRSHISAQELNQQYLGYCIYCRPEHRHDERTLEMTHQREGHWFWRVIGQSWRIYRDVLLASVLINLFALANPLFVMNVYDRVVPNAALETLWVLAIGVIIVYGFDLLLKLLRNYFIEVAGKKADVQLSAFIFERVLGARYEHHPRSVGVFASQLRDFEAIRSFITSSTVTAFVDLPFTLLFLLVIAYIGGPLVWVPLAVIPVILIFLFSCSADWRRRWMKPIAPAHRKMPL</sequence>
<keyword evidence="2 6" id="KW-0812">Transmembrane</keyword>
<evidence type="ECO:0000256" key="4">
    <source>
        <dbReference type="ARBA" id="ARBA00023136"/>
    </source>
</evidence>
<dbReference type="PROSITE" id="PS50990">
    <property type="entry name" value="PEPTIDASE_C39"/>
    <property type="match status" value="1"/>
</dbReference>
<dbReference type="Pfam" id="PF03412">
    <property type="entry name" value="Peptidase_C39"/>
    <property type="match status" value="1"/>
</dbReference>
<dbReference type="KEGG" id="saga:M5M_19517"/>
<dbReference type="GO" id="GO:0140359">
    <property type="term" value="F:ABC-type transporter activity"/>
    <property type="evidence" value="ECO:0007669"/>
    <property type="project" value="InterPro"/>
</dbReference>
<dbReference type="GO" id="GO:0008233">
    <property type="term" value="F:peptidase activity"/>
    <property type="evidence" value="ECO:0007669"/>
    <property type="project" value="InterPro"/>
</dbReference>